<gene>
    <name evidence="2" type="ORF">G2W53_023024</name>
</gene>
<evidence type="ECO:0000256" key="1">
    <source>
        <dbReference type="SAM" id="Phobius"/>
    </source>
</evidence>
<sequence>MEVERVRERNCGKIYEWMKVLALDICIGVIWLVPALFFWGIMFGSWHAARWADRTRIGEQSRCYRIDMFLEDVVAIRKNDAVVTTGLNLNLTITNPCPVRSLHFRRFEVHLIKGGGDTFVMASSSPSSFVIGENDGVSVEVVFNSSTSRMPADEWFRFNGSSSSELFDDSTLVALELGVDVRALLTASKRGWGGRDELVWIRASSLVGGNDDIESIDPENHCRSLDLFVNSLSSSSSFLNLSFTVKNPCLLSSVSFKDGFEVELLLLEEHDDQQPNNLFMSRIVPVLDLGGMDQVSMQVIFNSSSSSSSLMPLHHLISLDTIWRNWTSMNFQLHVHALLRQVFHSKQLAWWNVSCGDLHTLAFNISQHGSSMCNSTLALSLLD</sequence>
<reference evidence="2" key="1">
    <citation type="submission" date="2020-09" db="EMBL/GenBank/DDBJ databases">
        <title>Genome-Enabled Discovery of Anthraquinone Biosynthesis in Senna tora.</title>
        <authorList>
            <person name="Kang S.-H."/>
            <person name="Pandey R.P."/>
            <person name="Lee C.-M."/>
            <person name="Sim J.-S."/>
            <person name="Jeong J.-T."/>
            <person name="Choi B.-S."/>
            <person name="Jung M."/>
            <person name="Ginzburg D."/>
            <person name="Zhao K."/>
            <person name="Won S.Y."/>
            <person name="Oh T.-J."/>
            <person name="Yu Y."/>
            <person name="Kim N.-H."/>
            <person name="Lee O.R."/>
            <person name="Lee T.-H."/>
            <person name="Bashyal P."/>
            <person name="Kim T.-S."/>
            <person name="Lee W.-H."/>
            <person name="Kawkins C."/>
            <person name="Kim C.-K."/>
            <person name="Kim J.S."/>
            <person name="Ahn B.O."/>
            <person name="Rhee S.Y."/>
            <person name="Sohng J.K."/>
        </authorList>
    </citation>
    <scope>NUCLEOTIDE SEQUENCE</scope>
    <source>
        <tissue evidence="2">Leaf</tissue>
    </source>
</reference>
<protein>
    <submittedName>
        <fullName evidence="2">Uncharacterized protein</fullName>
    </submittedName>
</protein>
<organism evidence="2 3">
    <name type="scientific">Senna tora</name>
    <dbReference type="NCBI Taxonomy" id="362788"/>
    <lineage>
        <taxon>Eukaryota</taxon>
        <taxon>Viridiplantae</taxon>
        <taxon>Streptophyta</taxon>
        <taxon>Embryophyta</taxon>
        <taxon>Tracheophyta</taxon>
        <taxon>Spermatophyta</taxon>
        <taxon>Magnoliopsida</taxon>
        <taxon>eudicotyledons</taxon>
        <taxon>Gunneridae</taxon>
        <taxon>Pentapetalae</taxon>
        <taxon>rosids</taxon>
        <taxon>fabids</taxon>
        <taxon>Fabales</taxon>
        <taxon>Fabaceae</taxon>
        <taxon>Caesalpinioideae</taxon>
        <taxon>Cassia clade</taxon>
        <taxon>Senna</taxon>
    </lineage>
</organism>
<dbReference type="AlphaFoldDB" id="A0A834TN30"/>
<keyword evidence="1" id="KW-0472">Membrane</keyword>
<dbReference type="EMBL" id="JAAIUW010000007">
    <property type="protein sequence ID" value="KAF7824880.1"/>
    <property type="molecule type" value="Genomic_DNA"/>
</dbReference>
<keyword evidence="3" id="KW-1185">Reference proteome</keyword>
<proteinExistence type="predicted"/>
<comment type="caution">
    <text evidence="2">The sequence shown here is derived from an EMBL/GenBank/DDBJ whole genome shotgun (WGS) entry which is preliminary data.</text>
</comment>
<feature type="transmembrane region" description="Helical" evidence="1">
    <location>
        <begin position="21"/>
        <end position="46"/>
    </location>
</feature>
<evidence type="ECO:0000313" key="3">
    <source>
        <dbReference type="Proteomes" id="UP000634136"/>
    </source>
</evidence>
<keyword evidence="1" id="KW-0812">Transmembrane</keyword>
<dbReference type="Proteomes" id="UP000634136">
    <property type="component" value="Unassembled WGS sequence"/>
</dbReference>
<accession>A0A834TN30</accession>
<keyword evidence="1" id="KW-1133">Transmembrane helix</keyword>
<name>A0A834TN30_9FABA</name>
<evidence type="ECO:0000313" key="2">
    <source>
        <dbReference type="EMBL" id="KAF7824880.1"/>
    </source>
</evidence>